<proteinExistence type="predicted"/>
<organism evidence="1 2">
    <name type="scientific">Pluteus cervinus</name>
    <dbReference type="NCBI Taxonomy" id="181527"/>
    <lineage>
        <taxon>Eukaryota</taxon>
        <taxon>Fungi</taxon>
        <taxon>Dikarya</taxon>
        <taxon>Basidiomycota</taxon>
        <taxon>Agaricomycotina</taxon>
        <taxon>Agaricomycetes</taxon>
        <taxon>Agaricomycetidae</taxon>
        <taxon>Agaricales</taxon>
        <taxon>Pluteineae</taxon>
        <taxon>Pluteaceae</taxon>
        <taxon>Pluteus</taxon>
    </lineage>
</organism>
<protein>
    <submittedName>
        <fullName evidence="1">Uncharacterized protein</fullName>
    </submittedName>
</protein>
<sequence>MSSAPTIDETYGAMLIGLLIATFLQGLLTVQMYHYYCNFQGDIRINKILVATVWTLDLIHLIFIAHATWYFIVANWGNPAVLSTSTVLLNLHLPLVGIITLLCQCYFLHRVWILTDGNIPIVAFLSSLCVATMLLGLFITVKILQDLSVATFYRYRYESIPQFIIGAAADIGIAAILVFYLDRGKGELQSTNNVISKLLRNAVATGTVTSVLAVACTITYLAKPQTLIFVSMHFSMGRMYTNALLATLNSRKAYRPYFGSVVLSRESRSDHRGQQQTTFACAMGPVDTAFTNVNVVISKHSAIEEEPRSLMNSYFH</sequence>
<feature type="non-terminal residue" evidence="1">
    <location>
        <position position="316"/>
    </location>
</feature>
<accession>A0ACD3BD46</accession>
<dbReference type="EMBL" id="ML208262">
    <property type="protein sequence ID" value="TFK75537.1"/>
    <property type="molecule type" value="Genomic_DNA"/>
</dbReference>
<name>A0ACD3BD46_9AGAR</name>
<evidence type="ECO:0000313" key="2">
    <source>
        <dbReference type="Proteomes" id="UP000308600"/>
    </source>
</evidence>
<evidence type="ECO:0000313" key="1">
    <source>
        <dbReference type="EMBL" id="TFK75537.1"/>
    </source>
</evidence>
<gene>
    <name evidence="1" type="ORF">BDN72DRAFT_831801</name>
</gene>
<keyword evidence="2" id="KW-1185">Reference proteome</keyword>
<reference evidence="1 2" key="1">
    <citation type="journal article" date="2019" name="Nat. Ecol. Evol.">
        <title>Megaphylogeny resolves global patterns of mushroom evolution.</title>
        <authorList>
            <person name="Varga T."/>
            <person name="Krizsan K."/>
            <person name="Foldi C."/>
            <person name="Dima B."/>
            <person name="Sanchez-Garcia M."/>
            <person name="Sanchez-Ramirez S."/>
            <person name="Szollosi G.J."/>
            <person name="Szarkandi J.G."/>
            <person name="Papp V."/>
            <person name="Albert L."/>
            <person name="Andreopoulos W."/>
            <person name="Angelini C."/>
            <person name="Antonin V."/>
            <person name="Barry K.W."/>
            <person name="Bougher N.L."/>
            <person name="Buchanan P."/>
            <person name="Buyck B."/>
            <person name="Bense V."/>
            <person name="Catcheside P."/>
            <person name="Chovatia M."/>
            <person name="Cooper J."/>
            <person name="Damon W."/>
            <person name="Desjardin D."/>
            <person name="Finy P."/>
            <person name="Geml J."/>
            <person name="Haridas S."/>
            <person name="Hughes K."/>
            <person name="Justo A."/>
            <person name="Karasinski D."/>
            <person name="Kautmanova I."/>
            <person name="Kiss B."/>
            <person name="Kocsube S."/>
            <person name="Kotiranta H."/>
            <person name="LaButti K.M."/>
            <person name="Lechner B.E."/>
            <person name="Liimatainen K."/>
            <person name="Lipzen A."/>
            <person name="Lukacs Z."/>
            <person name="Mihaltcheva S."/>
            <person name="Morgado L.N."/>
            <person name="Niskanen T."/>
            <person name="Noordeloos M.E."/>
            <person name="Ohm R.A."/>
            <person name="Ortiz-Santana B."/>
            <person name="Ovrebo C."/>
            <person name="Racz N."/>
            <person name="Riley R."/>
            <person name="Savchenko A."/>
            <person name="Shiryaev A."/>
            <person name="Soop K."/>
            <person name="Spirin V."/>
            <person name="Szebenyi C."/>
            <person name="Tomsovsky M."/>
            <person name="Tulloss R.E."/>
            <person name="Uehling J."/>
            <person name="Grigoriev I.V."/>
            <person name="Vagvolgyi C."/>
            <person name="Papp T."/>
            <person name="Martin F.M."/>
            <person name="Miettinen O."/>
            <person name="Hibbett D.S."/>
            <person name="Nagy L.G."/>
        </authorList>
    </citation>
    <scope>NUCLEOTIDE SEQUENCE [LARGE SCALE GENOMIC DNA]</scope>
    <source>
        <strain evidence="1 2">NL-1719</strain>
    </source>
</reference>
<dbReference type="Proteomes" id="UP000308600">
    <property type="component" value="Unassembled WGS sequence"/>
</dbReference>